<dbReference type="EMBL" id="JADFTS010000006">
    <property type="protein sequence ID" value="KAF9602249.1"/>
    <property type="molecule type" value="Genomic_DNA"/>
</dbReference>
<evidence type="ECO:0000259" key="2">
    <source>
        <dbReference type="Pfam" id="PF00244"/>
    </source>
</evidence>
<comment type="caution">
    <text evidence="3">The sequence shown here is derived from an EMBL/GenBank/DDBJ whole genome shotgun (WGS) entry which is preliminary data.</text>
</comment>
<accession>A0A835HMM7</accession>
<reference evidence="3 4" key="1">
    <citation type="submission" date="2020-10" db="EMBL/GenBank/DDBJ databases">
        <title>The Coptis chinensis genome and diversification of protoberbering-type alkaloids.</title>
        <authorList>
            <person name="Wang B."/>
            <person name="Shu S."/>
            <person name="Song C."/>
            <person name="Liu Y."/>
        </authorList>
    </citation>
    <scope>NUCLEOTIDE SEQUENCE [LARGE SCALE GENOMIC DNA]</scope>
    <source>
        <strain evidence="3">HL-2020</strain>
        <tissue evidence="3">Leaf</tissue>
    </source>
</reference>
<dbReference type="InterPro" id="IPR023410">
    <property type="entry name" value="14-3-3_domain"/>
</dbReference>
<gene>
    <name evidence="3" type="ORF">IFM89_025959</name>
</gene>
<evidence type="ECO:0000313" key="4">
    <source>
        <dbReference type="Proteomes" id="UP000631114"/>
    </source>
</evidence>
<dbReference type="PRINTS" id="PR00305">
    <property type="entry name" value="1433ZETA"/>
</dbReference>
<keyword evidence="4" id="KW-1185">Reference proteome</keyword>
<dbReference type="SUPFAM" id="SSF48445">
    <property type="entry name" value="14-3-3 protein"/>
    <property type="match status" value="1"/>
</dbReference>
<comment type="similarity">
    <text evidence="1">Belongs to the 14-3-3 family.</text>
</comment>
<dbReference type="PANTHER" id="PTHR18860">
    <property type="entry name" value="14-3-3 PROTEIN"/>
    <property type="match status" value="1"/>
</dbReference>
<dbReference type="Gene3D" id="1.20.190.20">
    <property type="entry name" value="14-3-3 domain"/>
    <property type="match status" value="1"/>
</dbReference>
<protein>
    <recommendedName>
        <fullName evidence="2">14-3-3 domain-containing protein</fullName>
    </recommendedName>
</protein>
<name>A0A835HMM7_9MAGN</name>
<organism evidence="3 4">
    <name type="scientific">Coptis chinensis</name>
    <dbReference type="NCBI Taxonomy" id="261450"/>
    <lineage>
        <taxon>Eukaryota</taxon>
        <taxon>Viridiplantae</taxon>
        <taxon>Streptophyta</taxon>
        <taxon>Embryophyta</taxon>
        <taxon>Tracheophyta</taxon>
        <taxon>Spermatophyta</taxon>
        <taxon>Magnoliopsida</taxon>
        <taxon>Ranunculales</taxon>
        <taxon>Ranunculaceae</taxon>
        <taxon>Coptidoideae</taxon>
        <taxon>Coptis</taxon>
    </lineage>
</organism>
<feature type="domain" description="14-3-3" evidence="2">
    <location>
        <begin position="27"/>
        <end position="71"/>
    </location>
</feature>
<evidence type="ECO:0000256" key="1">
    <source>
        <dbReference type="ARBA" id="ARBA00006141"/>
    </source>
</evidence>
<dbReference type="AlphaFoldDB" id="A0A835HMM7"/>
<proteinExistence type="inferred from homology"/>
<dbReference type="Proteomes" id="UP000631114">
    <property type="component" value="Unassembled WGS sequence"/>
</dbReference>
<dbReference type="InterPro" id="IPR000308">
    <property type="entry name" value="14-3-3"/>
</dbReference>
<evidence type="ECO:0000313" key="3">
    <source>
        <dbReference type="EMBL" id="KAF9602249.1"/>
    </source>
</evidence>
<dbReference type="Pfam" id="PF00244">
    <property type="entry name" value="14-3-3"/>
    <property type="match status" value="1"/>
</dbReference>
<dbReference type="InterPro" id="IPR036815">
    <property type="entry name" value="14-3-3_dom_sf"/>
</dbReference>
<sequence length="215" mass="23963">MIKLFKLGLFGSLADKFGEIKLCIEFDIAVADLLPTHPIRLGLALDYSVFYYEILNSSEKACSMAKQGNDFHYVCLLDELAQELCLEIVGSALLEVGKLVVLLSDTVRAVVAKENTKPVEVMTTTETFGWTPPEAKLHMVSDYFSESEMAICPPKPRQYKLANIMGQEFLGKFTRKASLVASGVAWNMHYTHTEYNLNGLLMLEDEVSLIVLGTK</sequence>